<sequence length="273" mass="27958">GSALGILADGHGLVVCARVLDLDVIQGDAGARQLVGAEEANGLGRGGGAGDVLEGDVLDGDLGVAVGSADLVGAVLHVDDDGVSNVLHLDVLVGKLGGGEHRGGVLIGLDPDAIGGLLEHAVLDGNIRHILLVLVPAQATDADAVARTAGDAGDVDALGAGADGDAIIAGADDRVNDADLGGVAHVDAIRVRAVPRRGDGHVLDGDVLTLEHVHVEELGVHQRDAADETVVHEVQHQRKHACIRWGGSCSRISWRRSSCSRRRRPGRRACPCR</sequence>
<dbReference type="EMBL" id="AP014962">
    <property type="protein sequence ID" value="BAS98148.1"/>
    <property type="molecule type" value="Genomic_DNA"/>
</dbReference>
<dbReference type="Gramene" id="Os06t0545825-00">
    <property type="protein sequence ID" value="Os06t0545825-00"/>
    <property type="gene ID" value="Os06g0545825"/>
</dbReference>
<dbReference type="InParanoid" id="A0A0P0WXU5"/>
<dbReference type="PaxDb" id="39947-A0A0P0WXU5"/>
<reference evidence="2" key="1">
    <citation type="journal article" date="2005" name="Nature">
        <title>The map-based sequence of the rice genome.</title>
        <authorList>
            <consortium name="International rice genome sequencing project (IRGSP)"/>
            <person name="Matsumoto T."/>
            <person name="Wu J."/>
            <person name="Kanamori H."/>
            <person name="Katayose Y."/>
            <person name="Fujisawa M."/>
            <person name="Namiki N."/>
            <person name="Mizuno H."/>
            <person name="Yamamoto K."/>
            <person name="Antonio B.A."/>
            <person name="Baba T."/>
            <person name="Sakata K."/>
            <person name="Nagamura Y."/>
            <person name="Aoki H."/>
            <person name="Arikawa K."/>
            <person name="Arita K."/>
            <person name="Bito T."/>
            <person name="Chiden Y."/>
            <person name="Fujitsuka N."/>
            <person name="Fukunaka R."/>
            <person name="Hamada M."/>
            <person name="Harada C."/>
            <person name="Hayashi A."/>
            <person name="Hijishita S."/>
            <person name="Honda M."/>
            <person name="Hosokawa S."/>
            <person name="Ichikawa Y."/>
            <person name="Idonuma A."/>
            <person name="Iijima M."/>
            <person name="Ikeda M."/>
            <person name="Ikeno M."/>
            <person name="Ito K."/>
            <person name="Ito S."/>
            <person name="Ito T."/>
            <person name="Ito Y."/>
            <person name="Ito Y."/>
            <person name="Iwabuchi A."/>
            <person name="Kamiya K."/>
            <person name="Karasawa W."/>
            <person name="Kurita K."/>
            <person name="Katagiri S."/>
            <person name="Kikuta A."/>
            <person name="Kobayashi H."/>
            <person name="Kobayashi N."/>
            <person name="Machita K."/>
            <person name="Maehara T."/>
            <person name="Masukawa M."/>
            <person name="Mizubayashi T."/>
            <person name="Mukai Y."/>
            <person name="Nagasaki H."/>
            <person name="Nagata Y."/>
            <person name="Naito S."/>
            <person name="Nakashima M."/>
            <person name="Nakama Y."/>
            <person name="Nakamichi Y."/>
            <person name="Nakamura M."/>
            <person name="Meguro A."/>
            <person name="Negishi M."/>
            <person name="Ohta I."/>
            <person name="Ohta T."/>
            <person name="Okamoto M."/>
            <person name="Ono N."/>
            <person name="Saji S."/>
            <person name="Sakaguchi M."/>
            <person name="Sakai K."/>
            <person name="Shibata M."/>
            <person name="Shimokawa T."/>
            <person name="Song J."/>
            <person name="Takazaki Y."/>
            <person name="Terasawa K."/>
            <person name="Tsugane M."/>
            <person name="Tsuji K."/>
            <person name="Ueda S."/>
            <person name="Waki K."/>
            <person name="Yamagata H."/>
            <person name="Yamamoto M."/>
            <person name="Yamamoto S."/>
            <person name="Yamane H."/>
            <person name="Yoshiki S."/>
            <person name="Yoshihara R."/>
            <person name="Yukawa K."/>
            <person name="Zhong H."/>
            <person name="Yano M."/>
            <person name="Yuan Q."/>
            <person name="Ouyang S."/>
            <person name="Liu J."/>
            <person name="Jones K.M."/>
            <person name="Gansberger K."/>
            <person name="Moffat K."/>
            <person name="Hill J."/>
            <person name="Bera J."/>
            <person name="Fadrosh D."/>
            <person name="Jin S."/>
            <person name="Johri S."/>
            <person name="Kim M."/>
            <person name="Overton L."/>
            <person name="Reardon M."/>
            <person name="Tsitrin T."/>
            <person name="Vuong H."/>
            <person name="Weaver B."/>
            <person name="Ciecko A."/>
            <person name="Tallon L."/>
            <person name="Jackson J."/>
            <person name="Pai G."/>
            <person name="Aken S.V."/>
            <person name="Utterback T."/>
            <person name="Reidmuller S."/>
            <person name="Feldblyum T."/>
            <person name="Hsiao J."/>
            <person name="Zismann V."/>
            <person name="Iobst S."/>
            <person name="de Vazeille A.R."/>
            <person name="Buell C.R."/>
            <person name="Ying K."/>
            <person name="Li Y."/>
            <person name="Lu T."/>
            <person name="Huang Y."/>
            <person name="Zhao Q."/>
            <person name="Feng Q."/>
            <person name="Zhang L."/>
            <person name="Zhu J."/>
            <person name="Weng Q."/>
            <person name="Mu J."/>
            <person name="Lu Y."/>
            <person name="Fan D."/>
            <person name="Liu Y."/>
            <person name="Guan J."/>
            <person name="Zhang Y."/>
            <person name="Yu S."/>
            <person name="Liu X."/>
            <person name="Zhang Y."/>
            <person name="Hong G."/>
            <person name="Han B."/>
            <person name="Choisne N."/>
            <person name="Demange N."/>
            <person name="Orjeda G."/>
            <person name="Samain S."/>
            <person name="Cattolico L."/>
            <person name="Pelletier E."/>
            <person name="Couloux A."/>
            <person name="Segurens B."/>
            <person name="Wincker P."/>
            <person name="D'Hont A."/>
            <person name="Scarpelli C."/>
            <person name="Weissenbach J."/>
            <person name="Salanoubat M."/>
            <person name="Quetier F."/>
            <person name="Yu Y."/>
            <person name="Kim H.R."/>
            <person name="Rambo T."/>
            <person name="Currie J."/>
            <person name="Collura K."/>
            <person name="Luo M."/>
            <person name="Yang T."/>
            <person name="Ammiraju J.S.S."/>
            <person name="Engler F."/>
            <person name="Soderlund C."/>
            <person name="Wing R.A."/>
            <person name="Palmer L.E."/>
            <person name="de la Bastide M."/>
            <person name="Spiegel L."/>
            <person name="Nascimento L."/>
            <person name="Zutavern T."/>
            <person name="O'Shaughnessy A."/>
            <person name="Dike S."/>
            <person name="Dedhia N."/>
            <person name="Preston R."/>
            <person name="Balija V."/>
            <person name="McCombie W.R."/>
            <person name="Chow T."/>
            <person name="Chen H."/>
            <person name="Chung M."/>
            <person name="Chen C."/>
            <person name="Shaw J."/>
            <person name="Wu H."/>
            <person name="Hsiao K."/>
            <person name="Chao Y."/>
            <person name="Chu M."/>
            <person name="Cheng C."/>
            <person name="Hour A."/>
            <person name="Lee P."/>
            <person name="Lin S."/>
            <person name="Lin Y."/>
            <person name="Liou J."/>
            <person name="Liu S."/>
            <person name="Hsing Y."/>
            <person name="Raghuvanshi S."/>
            <person name="Mohanty A."/>
            <person name="Bharti A.K."/>
            <person name="Gaur A."/>
            <person name="Gupta V."/>
            <person name="Kumar D."/>
            <person name="Ravi V."/>
            <person name="Vij S."/>
            <person name="Kapur A."/>
            <person name="Khurana P."/>
            <person name="Khurana P."/>
            <person name="Khurana J.P."/>
            <person name="Tyagi A.K."/>
            <person name="Gaikwad K."/>
            <person name="Singh A."/>
            <person name="Dalal V."/>
            <person name="Srivastava S."/>
            <person name="Dixit A."/>
            <person name="Pal A.K."/>
            <person name="Ghazi I.A."/>
            <person name="Yadav M."/>
            <person name="Pandit A."/>
            <person name="Bhargava A."/>
            <person name="Sureshbabu K."/>
            <person name="Batra K."/>
            <person name="Sharma T.R."/>
            <person name="Mohapatra T."/>
            <person name="Singh N.K."/>
            <person name="Messing J."/>
            <person name="Nelson A.B."/>
            <person name="Fuks G."/>
            <person name="Kavchok S."/>
            <person name="Keizer G."/>
            <person name="Linton E."/>
            <person name="Llaca V."/>
            <person name="Song R."/>
            <person name="Tanyolac B."/>
            <person name="Young S."/>
            <person name="Ho-Il K."/>
            <person name="Hahn J.H."/>
            <person name="Sangsakoo G."/>
            <person name="Vanavichit A."/>
            <person name="de Mattos Luiz.A.T."/>
            <person name="Zimmer P.D."/>
            <person name="Malone G."/>
            <person name="Dellagostin O."/>
            <person name="de Oliveira A.C."/>
            <person name="Bevan M."/>
            <person name="Bancroft I."/>
            <person name="Minx P."/>
            <person name="Cordum H."/>
            <person name="Wilson R."/>
            <person name="Cheng Z."/>
            <person name="Jin W."/>
            <person name="Jiang J."/>
            <person name="Leong S.A."/>
            <person name="Iwama H."/>
            <person name="Gojobori T."/>
            <person name="Itoh T."/>
            <person name="Niimura Y."/>
            <person name="Fujii Y."/>
            <person name="Habara T."/>
            <person name="Sakai H."/>
            <person name="Sato Y."/>
            <person name="Wilson G."/>
            <person name="Kumar K."/>
            <person name="McCouch S."/>
            <person name="Juretic N."/>
            <person name="Hoen D."/>
            <person name="Wright S."/>
            <person name="Bruskiewich R."/>
            <person name="Bureau T."/>
            <person name="Miyao A."/>
            <person name="Hirochika H."/>
            <person name="Nishikawa T."/>
            <person name="Kadowaki K."/>
            <person name="Sugiura M."/>
            <person name="Burr B."/>
            <person name="Sasaki T."/>
        </authorList>
    </citation>
    <scope>NUCLEOTIDE SEQUENCE [LARGE SCALE GENOMIC DNA]</scope>
    <source>
        <strain evidence="2">cv. Nipponbare</strain>
    </source>
</reference>
<reference evidence="1 2" key="3">
    <citation type="journal article" date="2013" name="Rice">
        <title>Improvement of the Oryza sativa Nipponbare reference genome using next generation sequence and optical map data.</title>
        <authorList>
            <person name="Kawahara Y."/>
            <person name="de la Bastide M."/>
            <person name="Hamilton J.P."/>
            <person name="Kanamori H."/>
            <person name="McCombie W.R."/>
            <person name="Ouyang S."/>
            <person name="Schwartz D.C."/>
            <person name="Tanaka T."/>
            <person name="Wu J."/>
            <person name="Zhou S."/>
            <person name="Childs K.L."/>
            <person name="Davidson R.M."/>
            <person name="Lin H."/>
            <person name="Quesada-Ocampo L."/>
            <person name="Vaillancourt B."/>
            <person name="Sakai H."/>
            <person name="Lee S.S."/>
            <person name="Kim J."/>
            <person name="Numa H."/>
            <person name="Itoh T."/>
            <person name="Buell C.R."/>
            <person name="Matsumoto T."/>
        </authorList>
    </citation>
    <scope>NUCLEOTIDE SEQUENCE [LARGE SCALE GENOMIC DNA]</scope>
    <source>
        <strain evidence="2">cv. Nipponbare</strain>
    </source>
</reference>
<feature type="non-terminal residue" evidence="1">
    <location>
        <position position="1"/>
    </location>
</feature>
<accession>A0A0P0WXU5</accession>
<reference evidence="1 2" key="2">
    <citation type="journal article" date="2013" name="Plant Cell Physiol.">
        <title>Rice Annotation Project Database (RAP-DB): an integrative and interactive database for rice genomics.</title>
        <authorList>
            <person name="Sakai H."/>
            <person name="Lee S.S."/>
            <person name="Tanaka T."/>
            <person name="Numa H."/>
            <person name="Kim J."/>
            <person name="Kawahara Y."/>
            <person name="Wakimoto H."/>
            <person name="Yang C.C."/>
            <person name="Iwamoto M."/>
            <person name="Abe T."/>
            <person name="Yamada Y."/>
            <person name="Muto A."/>
            <person name="Inokuchi H."/>
            <person name="Ikemura T."/>
            <person name="Matsumoto T."/>
            <person name="Sasaki T."/>
            <person name="Itoh T."/>
        </authorList>
    </citation>
    <scope>NUCLEOTIDE SEQUENCE [LARGE SCALE GENOMIC DNA]</scope>
    <source>
        <strain evidence="2">cv. Nipponbare</strain>
    </source>
</reference>
<dbReference type="AlphaFoldDB" id="A0A0P0WXU5"/>
<dbReference type="Proteomes" id="UP000059680">
    <property type="component" value="Chromosome 6"/>
</dbReference>
<evidence type="ECO:0000313" key="1">
    <source>
        <dbReference type="EMBL" id="BAS98148.1"/>
    </source>
</evidence>
<proteinExistence type="predicted"/>
<keyword evidence="2" id="KW-1185">Reference proteome</keyword>
<organism evidence="1 2">
    <name type="scientific">Oryza sativa subsp. japonica</name>
    <name type="common">Rice</name>
    <dbReference type="NCBI Taxonomy" id="39947"/>
    <lineage>
        <taxon>Eukaryota</taxon>
        <taxon>Viridiplantae</taxon>
        <taxon>Streptophyta</taxon>
        <taxon>Embryophyta</taxon>
        <taxon>Tracheophyta</taxon>
        <taxon>Spermatophyta</taxon>
        <taxon>Magnoliopsida</taxon>
        <taxon>Liliopsida</taxon>
        <taxon>Poales</taxon>
        <taxon>Poaceae</taxon>
        <taxon>BOP clade</taxon>
        <taxon>Oryzoideae</taxon>
        <taxon>Oryzeae</taxon>
        <taxon>Oryzinae</taxon>
        <taxon>Oryza</taxon>
        <taxon>Oryza sativa</taxon>
    </lineage>
</organism>
<protein>
    <submittedName>
        <fullName evidence="1">Os06g0545825 protein</fullName>
    </submittedName>
</protein>
<name>A0A0P0WXU5_ORYSJ</name>
<gene>
    <name evidence="1" type="ordered locus">Os06g0545825</name>
    <name evidence="1" type="ORF">OSNPB_060545825</name>
</gene>
<evidence type="ECO:0000313" key="2">
    <source>
        <dbReference type="Proteomes" id="UP000059680"/>
    </source>
</evidence>